<dbReference type="EMBL" id="CAVNYO010000001">
    <property type="protein sequence ID" value="CAK5261878.1"/>
    <property type="molecule type" value="Genomic_DNA"/>
</dbReference>
<sequence length="64" mass="7120">MRIRSSGGRKSLKSKAINIGTLQAVADIMCKFRGDEIQLCIYTIDRLCGIRSGRHSHDENTRAA</sequence>
<proteinExistence type="predicted"/>
<evidence type="ECO:0000313" key="1">
    <source>
        <dbReference type="EMBL" id="CAK5261878.1"/>
    </source>
</evidence>
<reference evidence="1" key="1">
    <citation type="submission" date="2023-11" db="EMBL/GenBank/DDBJ databases">
        <authorList>
            <person name="De Vega J J."/>
            <person name="De Vega J J."/>
        </authorList>
    </citation>
    <scope>NUCLEOTIDE SEQUENCE</scope>
</reference>
<organism evidence="1 2">
    <name type="scientific">Mycena citricolor</name>
    <dbReference type="NCBI Taxonomy" id="2018698"/>
    <lineage>
        <taxon>Eukaryota</taxon>
        <taxon>Fungi</taxon>
        <taxon>Dikarya</taxon>
        <taxon>Basidiomycota</taxon>
        <taxon>Agaricomycotina</taxon>
        <taxon>Agaricomycetes</taxon>
        <taxon>Agaricomycetidae</taxon>
        <taxon>Agaricales</taxon>
        <taxon>Marasmiineae</taxon>
        <taxon>Mycenaceae</taxon>
        <taxon>Mycena</taxon>
    </lineage>
</organism>
<dbReference type="Proteomes" id="UP001295794">
    <property type="component" value="Unassembled WGS sequence"/>
</dbReference>
<keyword evidence="2" id="KW-1185">Reference proteome</keyword>
<protein>
    <submittedName>
        <fullName evidence="1">Uncharacterized protein</fullName>
    </submittedName>
</protein>
<evidence type="ECO:0000313" key="2">
    <source>
        <dbReference type="Proteomes" id="UP001295794"/>
    </source>
</evidence>
<name>A0AAD2Q0A4_9AGAR</name>
<gene>
    <name evidence="1" type="ORF">MYCIT1_LOCUS142</name>
</gene>
<comment type="caution">
    <text evidence="1">The sequence shown here is derived from an EMBL/GenBank/DDBJ whole genome shotgun (WGS) entry which is preliminary data.</text>
</comment>
<accession>A0AAD2Q0A4</accession>
<dbReference type="AlphaFoldDB" id="A0AAD2Q0A4"/>